<keyword evidence="1" id="KW-1133">Transmembrane helix</keyword>
<accession>A0A840J782</accession>
<keyword evidence="1" id="KW-0472">Membrane</keyword>
<keyword evidence="1" id="KW-0812">Transmembrane</keyword>
<dbReference type="AlphaFoldDB" id="A0A840J782"/>
<gene>
    <name evidence="2" type="ORF">BJY18_006769</name>
</gene>
<dbReference type="EMBL" id="JACHMG010000001">
    <property type="protein sequence ID" value="MBB4689284.1"/>
    <property type="molecule type" value="Genomic_DNA"/>
</dbReference>
<feature type="transmembrane region" description="Helical" evidence="1">
    <location>
        <begin position="21"/>
        <end position="44"/>
    </location>
</feature>
<feature type="transmembrane region" description="Helical" evidence="1">
    <location>
        <begin position="56"/>
        <end position="80"/>
    </location>
</feature>
<sequence length="174" mass="17946">MPSRADASQQEGIMRTTVKSLPVTAVGLIVAGDLLLATGALMAIAEPSGPGVNFGAIGFLFLGWCAAGAGLLAGIAAAVVRLRRRGGQHPPAQLLPWEKRLRLSTVAAIGLSTIGAAVLGAGPLFFRGPRGSGFESDIPVFLVGLCISATALLAGIPPTLYRWSKRRTGVERFS</sequence>
<name>A0A840J782_9PSEU</name>
<feature type="transmembrane region" description="Helical" evidence="1">
    <location>
        <begin position="138"/>
        <end position="157"/>
    </location>
</feature>
<feature type="transmembrane region" description="Helical" evidence="1">
    <location>
        <begin position="101"/>
        <end position="126"/>
    </location>
</feature>
<evidence type="ECO:0000256" key="1">
    <source>
        <dbReference type="SAM" id="Phobius"/>
    </source>
</evidence>
<proteinExistence type="predicted"/>
<keyword evidence="3" id="KW-1185">Reference proteome</keyword>
<dbReference type="RefSeq" id="WP_184783846.1">
    <property type="nucleotide sequence ID" value="NZ_JACHMG010000001.1"/>
</dbReference>
<evidence type="ECO:0000313" key="3">
    <source>
        <dbReference type="Proteomes" id="UP000581769"/>
    </source>
</evidence>
<evidence type="ECO:0000313" key="2">
    <source>
        <dbReference type="EMBL" id="MBB4689284.1"/>
    </source>
</evidence>
<reference evidence="2 3" key="1">
    <citation type="submission" date="2020-08" db="EMBL/GenBank/DDBJ databases">
        <title>Sequencing the genomes of 1000 actinobacteria strains.</title>
        <authorList>
            <person name="Klenk H.-P."/>
        </authorList>
    </citation>
    <scope>NUCLEOTIDE SEQUENCE [LARGE SCALE GENOMIC DNA]</scope>
    <source>
        <strain evidence="2 3">DSM 45859</strain>
    </source>
</reference>
<organism evidence="2 3">
    <name type="scientific">Amycolatopsis jiangsuensis</name>
    <dbReference type="NCBI Taxonomy" id="1181879"/>
    <lineage>
        <taxon>Bacteria</taxon>
        <taxon>Bacillati</taxon>
        <taxon>Actinomycetota</taxon>
        <taxon>Actinomycetes</taxon>
        <taxon>Pseudonocardiales</taxon>
        <taxon>Pseudonocardiaceae</taxon>
        <taxon>Amycolatopsis</taxon>
    </lineage>
</organism>
<comment type="caution">
    <text evidence="2">The sequence shown here is derived from an EMBL/GenBank/DDBJ whole genome shotgun (WGS) entry which is preliminary data.</text>
</comment>
<protein>
    <submittedName>
        <fullName evidence="2">Uncharacterized protein</fullName>
    </submittedName>
</protein>
<dbReference type="Proteomes" id="UP000581769">
    <property type="component" value="Unassembled WGS sequence"/>
</dbReference>